<comment type="caution">
    <text evidence="1">The sequence shown here is derived from an EMBL/GenBank/DDBJ whole genome shotgun (WGS) entry which is preliminary data.</text>
</comment>
<accession>A0A9P4QCP1</accession>
<sequence>MHVRKYTSHHLINNNDLFSTPGAQHVSFIACFHHAELCLSNQISIFINSLASMDIPAVCSFVNDTSTCHEVSRPMLIQTLVTHAFGGKAIKPKNI</sequence>
<organism evidence="1 2">
    <name type="scientific">Polychaeton citri CBS 116435</name>
    <dbReference type="NCBI Taxonomy" id="1314669"/>
    <lineage>
        <taxon>Eukaryota</taxon>
        <taxon>Fungi</taxon>
        <taxon>Dikarya</taxon>
        <taxon>Ascomycota</taxon>
        <taxon>Pezizomycotina</taxon>
        <taxon>Dothideomycetes</taxon>
        <taxon>Dothideomycetidae</taxon>
        <taxon>Capnodiales</taxon>
        <taxon>Capnodiaceae</taxon>
        <taxon>Polychaeton</taxon>
    </lineage>
</organism>
<gene>
    <name evidence="1" type="ORF">K431DRAFT_7610</name>
</gene>
<protein>
    <submittedName>
        <fullName evidence="1">Uncharacterized protein</fullName>
    </submittedName>
</protein>
<evidence type="ECO:0000313" key="1">
    <source>
        <dbReference type="EMBL" id="KAF2723770.1"/>
    </source>
</evidence>
<evidence type="ECO:0000313" key="2">
    <source>
        <dbReference type="Proteomes" id="UP000799441"/>
    </source>
</evidence>
<dbReference type="Proteomes" id="UP000799441">
    <property type="component" value="Unassembled WGS sequence"/>
</dbReference>
<dbReference type="PROSITE" id="PS51257">
    <property type="entry name" value="PROKAR_LIPOPROTEIN"/>
    <property type="match status" value="1"/>
</dbReference>
<keyword evidence="2" id="KW-1185">Reference proteome</keyword>
<name>A0A9P4QCP1_9PEZI</name>
<proteinExistence type="predicted"/>
<dbReference type="AlphaFoldDB" id="A0A9P4QCP1"/>
<reference evidence="1" key="1">
    <citation type="journal article" date="2020" name="Stud. Mycol.">
        <title>101 Dothideomycetes genomes: a test case for predicting lifestyles and emergence of pathogens.</title>
        <authorList>
            <person name="Haridas S."/>
            <person name="Albert R."/>
            <person name="Binder M."/>
            <person name="Bloem J."/>
            <person name="Labutti K."/>
            <person name="Salamov A."/>
            <person name="Andreopoulos B."/>
            <person name="Baker S."/>
            <person name="Barry K."/>
            <person name="Bills G."/>
            <person name="Bluhm B."/>
            <person name="Cannon C."/>
            <person name="Castanera R."/>
            <person name="Culley D."/>
            <person name="Daum C."/>
            <person name="Ezra D."/>
            <person name="Gonzalez J."/>
            <person name="Henrissat B."/>
            <person name="Kuo A."/>
            <person name="Liang C."/>
            <person name="Lipzen A."/>
            <person name="Lutzoni F."/>
            <person name="Magnuson J."/>
            <person name="Mondo S."/>
            <person name="Nolan M."/>
            <person name="Ohm R."/>
            <person name="Pangilinan J."/>
            <person name="Park H.-J."/>
            <person name="Ramirez L."/>
            <person name="Alfaro M."/>
            <person name="Sun H."/>
            <person name="Tritt A."/>
            <person name="Yoshinaga Y."/>
            <person name="Zwiers L.-H."/>
            <person name="Turgeon B."/>
            <person name="Goodwin S."/>
            <person name="Spatafora J."/>
            <person name="Crous P."/>
            <person name="Grigoriev I."/>
        </authorList>
    </citation>
    <scope>NUCLEOTIDE SEQUENCE</scope>
    <source>
        <strain evidence="1">CBS 116435</strain>
    </source>
</reference>
<dbReference type="EMBL" id="MU003774">
    <property type="protein sequence ID" value="KAF2723770.1"/>
    <property type="molecule type" value="Genomic_DNA"/>
</dbReference>